<feature type="region of interest" description="Disordered" evidence="10">
    <location>
        <begin position="470"/>
        <end position="502"/>
    </location>
</feature>
<evidence type="ECO:0000256" key="4">
    <source>
        <dbReference type="ARBA" id="ARBA00022771"/>
    </source>
</evidence>
<keyword evidence="3" id="KW-0479">Metal-binding</keyword>
<dbReference type="InterPro" id="IPR000812">
    <property type="entry name" value="TFIIB"/>
</dbReference>
<sequence length="615" mass="69969">MSWCNHCGKTVPGMRPYDGALACNLCGRILENFNFSTEVTFVKNAAGQSQACGNIVRSVQSGISTSRERRIRIARDEFMNLRDALGIGNERNDVVDMAVRFFSMAVEQNFTKGRRTELVQASCLYLTCREKNIPFLLIDFSSYLRVSVYELGSVYLQLCELLYIVENRNYEKLVDPSIFIPRFSHSLLKGTHEKTIVRTARDIIASMKRDWIQTGRKPSGICGAALYTAALSHGINCSKTDIVKIVHICEATLTKRLDEFGNTESGSLNVDELRERELHKISFKPKSNKDVVLCRHQDCKPFGYGLCEDCYNEFISVSGGLVGGSDPPAFQRAEKERMEKEKAAREENEGRNSSLNHDEQLYSEREPDYCSVRKSKKRCSEHGEENKDGAEGHDDASDESGNLSDINDDEVDGYINNEEEKIYKKIIWEEMNRDYLEEQAAKEAALKAASEALKASNSNCPEHARKLYEATKDMAKKSRREKQQKRAEEAKNAPPPATAMEAVRRTLAKKRISGLINYDVLEELFDLSPAEKSPKRSKTETDMEKTKEEKKEVKSNEHENGQNEDEDEDEDEDEAEEDEEGSVESYDMNTDLQNGQKFYEEEEEEEEDGYDFGLY</sequence>
<evidence type="ECO:0000256" key="9">
    <source>
        <dbReference type="ARBA" id="ARBA00023242"/>
    </source>
</evidence>
<dbReference type="InterPro" id="IPR036915">
    <property type="entry name" value="Cyclin-like_sf"/>
</dbReference>
<dbReference type="PANTHER" id="PTHR11618:SF4">
    <property type="entry name" value="TRANSCRIPTION FACTOR IIIB 90 KDA SUBUNIT"/>
    <property type="match status" value="1"/>
</dbReference>
<dbReference type="SUPFAM" id="SSF47954">
    <property type="entry name" value="Cyclin-like"/>
    <property type="match status" value="2"/>
</dbReference>
<evidence type="ECO:0000313" key="13">
    <source>
        <dbReference type="Proteomes" id="UP001558713"/>
    </source>
</evidence>
<feature type="compositionally biased region" description="Acidic residues" evidence="10">
    <location>
        <begin position="562"/>
        <end position="582"/>
    </location>
</feature>
<dbReference type="CDD" id="cd20554">
    <property type="entry name" value="CYCLIN_TFIIIB90_rpt2"/>
    <property type="match status" value="1"/>
</dbReference>
<feature type="region of interest" description="Disordered" evidence="10">
    <location>
        <begin position="325"/>
        <end position="368"/>
    </location>
</feature>
<keyword evidence="9" id="KW-0539">Nucleus</keyword>
<dbReference type="AlphaFoldDB" id="A0ABD0ZGR5"/>
<feature type="compositionally biased region" description="Basic and acidic residues" evidence="10">
    <location>
        <begin position="532"/>
        <end position="561"/>
    </location>
</feature>
<keyword evidence="8" id="KW-0804">Transcription</keyword>
<feature type="domain" description="Cyclin-like" evidence="11">
    <location>
        <begin position="178"/>
        <end position="262"/>
    </location>
</feature>
<feature type="domain" description="Cyclin-like" evidence="11">
    <location>
        <begin position="76"/>
        <end position="160"/>
    </location>
</feature>
<evidence type="ECO:0000256" key="8">
    <source>
        <dbReference type="ARBA" id="ARBA00023163"/>
    </source>
</evidence>
<feature type="region of interest" description="Disordered" evidence="10">
    <location>
        <begin position="524"/>
        <end position="615"/>
    </location>
</feature>
<proteinExistence type="inferred from homology"/>
<gene>
    <name evidence="12" type="ORF">V5N11_031990</name>
</gene>
<protein>
    <recommendedName>
        <fullName evidence="11">Cyclin-like domain-containing protein</fullName>
    </recommendedName>
</protein>
<dbReference type="FunFam" id="1.10.472.10:FF:000066">
    <property type="entry name" value="Transcription factor IIIB subunit"/>
    <property type="match status" value="1"/>
</dbReference>
<dbReference type="FunFam" id="1.10.472.10:FF:000007">
    <property type="entry name" value="Transcription factor IIIB 90 kDa subunit"/>
    <property type="match status" value="1"/>
</dbReference>
<evidence type="ECO:0000256" key="5">
    <source>
        <dbReference type="ARBA" id="ARBA00022833"/>
    </source>
</evidence>
<keyword evidence="4" id="KW-0863">Zinc-finger</keyword>
<feature type="region of interest" description="Disordered" evidence="10">
    <location>
        <begin position="380"/>
        <end position="412"/>
    </location>
</feature>
<feature type="compositionally biased region" description="Polar residues" evidence="10">
    <location>
        <begin position="587"/>
        <end position="596"/>
    </location>
</feature>
<feature type="compositionally biased region" description="Basic and acidic residues" evidence="10">
    <location>
        <begin position="380"/>
        <end position="395"/>
    </location>
</feature>
<keyword evidence="6" id="KW-0805">Transcription regulation</keyword>
<comment type="caution">
    <text evidence="12">The sequence shown here is derived from an EMBL/GenBank/DDBJ whole genome shotgun (WGS) entry which is preliminary data.</text>
</comment>
<evidence type="ECO:0000256" key="10">
    <source>
        <dbReference type="SAM" id="MobiDB-lite"/>
    </source>
</evidence>
<comment type="similarity">
    <text evidence="2">Belongs to the TFIIB family.</text>
</comment>
<dbReference type="PANTHER" id="PTHR11618">
    <property type="entry name" value="TRANSCRIPTION INITIATION FACTOR IIB-RELATED"/>
    <property type="match status" value="1"/>
</dbReference>
<dbReference type="Pfam" id="PF00382">
    <property type="entry name" value="TFIIB"/>
    <property type="match status" value="2"/>
</dbReference>
<evidence type="ECO:0000256" key="2">
    <source>
        <dbReference type="ARBA" id="ARBA00010857"/>
    </source>
</evidence>
<evidence type="ECO:0000256" key="3">
    <source>
        <dbReference type="ARBA" id="ARBA00022723"/>
    </source>
</evidence>
<dbReference type="PRINTS" id="PR00685">
    <property type="entry name" value="TIFACTORIIB"/>
</dbReference>
<keyword evidence="5" id="KW-0862">Zinc</keyword>
<comment type="subcellular location">
    <subcellularLocation>
        <location evidence="1">Nucleus</location>
    </subcellularLocation>
</comment>
<dbReference type="Pfam" id="PF07741">
    <property type="entry name" value="BRF1"/>
    <property type="match status" value="1"/>
</dbReference>
<organism evidence="12 13">
    <name type="scientific">Cardamine amara subsp. amara</name>
    <dbReference type="NCBI Taxonomy" id="228776"/>
    <lineage>
        <taxon>Eukaryota</taxon>
        <taxon>Viridiplantae</taxon>
        <taxon>Streptophyta</taxon>
        <taxon>Embryophyta</taxon>
        <taxon>Tracheophyta</taxon>
        <taxon>Spermatophyta</taxon>
        <taxon>Magnoliopsida</taxon>
        <taxon>eudicotyledons</taxon>
        <taxon>Gunneridae</taxon>
        <taxon>Pentapetalae</taxon>
        <taxon>rosids</taxon>
        <taxon>malvids</taxon>
        <taxon>Brassicales</taxon>
        <taxon>Brassicaceae</taxon>
        <taxon>Cardamineae</taxon>
        <taxon>Cardamine</taxon>
    </lineage>
</organism>
<evidence type="ECO:0000256" key="6">
    <source>
        <dbReference type="ARBA" id="ARBA00023015"/>
    </source>
</evidence>
<dbReference type="Gene3D" id="1.10.472.10">
    <property type="entry name" value="Cyclin-like"/>
    <property type="match status" value="2"/>
</dbReference>
<dbReference type="SMART" id="SM00385">
    <property type="entry name" value="CYCLIN"/>
    <property type="match status" value="2"/>
</dbReference>
<feature type="compositionally biased region" description="Basic and acidic residues" evidence="10">
    <location>
        <begin position="332"/>
        <end position="368"/>
    </location>
</feature>
<feature type="compositionally biased region" description="Acidic residues" evidence="10">
    <location>
        <begin position="600"/>
        <end position="615"/>
    </location>
</feature>
<dbReference type="InterPro" id="IPR013763">
    <property type="entry name" value="Cyclin-like_dom"/>
</dbReference>
<dbReference type="InterPro" id="IPR011665">
    <property type="entry name" value="BRF1_TBP-bd_dom"/>
</dbReference>
<dbReference type="InterPro" id="IPR013150">
    <property type="entry name" value="TFIIB_cyclin"/>
</dbReference>
<dbReference type="Proteomes" id="UP001558713">
    <property type="component" value="Unassembled WGS sequence"/>
</dbReference>
<name>A0ABD0ZGR5_CARAN</name>
<dbReference type="GO" id="GO:0008270">
    <property type="term" value="F:zinc ion binding"/>
    <property type="evidence" value="ECO:0007669"/>
    <property type="project" value="UniProtKB-KW"/>
</dbReference>
<keyword evidence="13" id="KW-1185">Reference proteome</keyword>
<dbReference type="GO" id="GO:0005634">
    <property type="term" value="C:nucleus"/>
    <property type="evidence" value="ECO:0007669"/>
    <property type="project" value="UniProtKB-SubCell"/>
</dbReference>
<dbReference type="Gene3D" id="1.20.5.650">
    <property type="entry name" value="Single helix bin"/>
    <property type="match status" value="1"/>
</dbReference>
<evidence type="ECO:0000313" key="12">
    <source>
        <dbReference type="EMBL" id="KAL1193864.1"/>
    </source>
</evidence>
<accession>A0ABD0ZGR5</accession>
<dbReference type="CDD" id="cd20553">
    <property type="entry name" value="CYCLIN_TFIIIB90_rpt1"/>
    <property type="match status" value="1"/>
</dbReference>
<evidence type="ECO:0000256" key="7">
    <source>
        <dbReference type="ARBA" id="ARBA00023159"/>
    </source>
</evidence>
<evidence type="ECO:0000259" key="11">
    <source>
        <dbReference type="SMART" id="SM00385"/>
    </source>
</evidence>
<reference evidence="12 13" key="1">
    <citation type="submission" date="2024-04" db="EMBL/GenBank/DDBJ databases">
        <title>Genome assembly C_amara_ONT_v2.</title>
        <authorList>
            <person name="Yant L."/>
            <person name="Moore C."/>
            <person name="Slenker M."/>
        </authorList>
    </citation>
    <scope>NUCLEOTIDE SEQUENCE [LARGE SCALE GENOMIC DNA]</scope>
    <source>
        <tissue evidence="12">Leaf</tissue>
    </source>
</reference>
<keyword evidence="7" id="KW-0010">Activator</keyword>
<dbReference type="EMBL" id="JBANAX010000773">
    <property type="protein sequence ID" value="KAL1193864.1"/>
    <property type="molecule type" value="Genomic_DNA"/>
</dbReference>
<evidence type="ECO:0000256" key="1">
    <source>
        <dbReference type="ARBA" id="ARBA00004123"/>
    </source>
</evidence>